<protein>
    <submittedName>
        <fullName evidence="1">Uncharacterized protein</fullName>
    </submittedName>
</protein>
<accession>A0A5M3PZZ4</accession>
<dbReference type="EMBL" id="BGZI01000012">
    <property type="protein sequence ID" value="GBO88417.1"/>
    <property type="molecule type" value="Genomic_DNA"/>
</dbReference>
<gene>
    <name evidence="1" type="ORF">MSSD14B_20850</name>
</gene>
<organism evidence="1 2">
    <name type="scientific">Marinobacter salsuginis</name>
    <dbReference type="NCBI Taxonomy" id="418719"/>
    <lineage>
        <taxon>Bacteria</taxon>
        <taxon>Pseudomonadati</taxon>
        <taxon>Pseudomonadota</taxon>
        <taxon>Gammaproteobacteria</taxon>
        <taxon>Pseudomonadales</taxon>
        <taxon>Marinobacteraceae</taxon>
        <taxon>Marinobacter</taxon>
    </lineage>
</organism>
<name>A0A5M3PZZ4_9GAMM</name>
<evidence type="ECO:0000313" key="2">
    <source>
        <dbReference type="Proteomes" id="UP000387223"/>
    </source>
</evidence>
<reference evidence="1 2" key="1">
    <citation type="journal article" date="2019" name="J. Gen. Appl. Microbiol.">
        <title>Aerobic degradation of cis-dichloroethene by the marine bacterium Marinobacter salsuginis strain 5N-3.</title>
        <authorList>
            <person name="Inoue Y."/>
            <person name="Fukunaga Y."/>
            <person name="Katsumata H."/>
            <person name="Ohji S."/>
            <person name="Hosoyama A."/>
            <person name="Mori K."/>
            <person name="Ando K."/>
        </authorList>
    </citation>
    <scope>NUCLEOTIDE SEQUENCE [LARGE SCALE GENOMIC DNA]</scope>
    <source>
        <strain evidence="1 2">NBRC 109114</strain>
    </source>
</reference>
<comment type="caution">
    <text evidence="1">The sequence shown here is derived from an EMBL/GenBank/DDBJ whole genome shotgun (WGS) entry which is preliminary data.</text>
</comment>
<evidence type="ECO:0000313" key="1">
    <source>
        <dbReference type="EMBL" id="GBO88417.1"/>
    </source>
</evidence>
<dbReference type="Proteomes" id="UP000387223">
    <property type="component" value="Unassembled WGS sequence"/>
</dbReference>
<sequence length="58" mass="6455">MPVTEGMLRLAVFGVVVNVIRNLWAAGKVFLQETPDKRMHGDMRATLLAVDGVKEVHH</sequence>
<proteinExistence type="predicted"/>
<dbReference type="AlphaFoldDB" id="A0A5M3PZZ4"/>